<dbReference type="PIRSF" id="PIRSF031780">
    <property type="entry name" value="UCP031780"/>
    <property type="match status" value="1"/>
</dbReference>
<organism evidence="1 2">
    <name type="scientific">Ferrovibrio xuzhouensis</name>
    <dbReference type="NCBI Taxonomy" id="1576914"/>
    <lineage>
        <taxon>Bacteria</taxon>
        <taxon>Pseudomonadati</taxon>
        <taxon>Pseudomonadota</taxon>
        <taxon>Alphaproteobacteria</taxon>
        <taxon>Rhodospirillales</taxon>
        <taxon>Rhodospirillaceae</taxon>
        <taxon>Ferrovibrio</taxon>
    </lineage>
</organism>
<proteinExistence type="predicted"/>
<keyword evidence="2" id="KW-1185">Reference proteome</keyword>
<comment type="caution">
    <text evidence="1">The sequence shown here is derived from an EMBL/GenBank/DDBJ whole genome shotgun (WGS) entry which is preliminary data.</text>
</comment>
<name>A0ABV7VFM7_9PROT</name>
<sequence>MTTFDDRKDAFEKKHAHDEELAFKTVARRNKLMGLWVAEQIGLSGAEAEAYARDVVAADLEEAGDDDVVRKIMADLQIYKIDLSEHRVRVKLTELHDVARQQIAAS</sequence>
<protein>
    <submittedName>
        <fullName evidence="1">DUF1476 domain-containing protein</fullName>
    </submittedName>
</protein>
<dbReference type="Gene3D" id="1.10.790.20">
    <property type="entry name" value="Domain of unknown function DUF1476"/>
    <property type="match status" value="1"/>
</dbReference>
<gene>
    <name evidence="1" type="ORF">ACFOOQ_08740</name>
</gene>
<accession>A0ABV7VFM7</accession>
<evidence type="ECO:0000313" key="2">
    <source>
        <dbReference type="Proteomes" id="UP001595711"/>
    </source>
</evidence>
<dbReference type="InterPro" id="IPR038293">
    <property type="entry name" value="ATPase_inh_sub_z_sf"/>
</dbReference>
<dbReference type="InterPro" id="IPR009945">
    <property type="entry name" value="ATPase_inh_sub_z"/>
</dbReference>
<reference evidence="2" key="1">
    <citation type="journal article" date="2019" name="Int. J. Syst. Evol. Microbiol.">
        <title>The Global Catalogue of Microorganisms (GCM) 10K type strain sequencing project: providing services to taxonomists for standard genome sequencing and annotation.</title>
        <authorList>
            <consortium name="The Broad Institute Genomics Platform"/>
            <consortium name="The Broad Institute Genome Sequencing Center for Infectious Disease"/>
            <person name="Wu L."/>
            <person name="Ma J."/>
        </authorList>
    </citation>
    <scope>NUCLEOTIDE SEQUENCE [LARGE SCALE GENOMIC DNA]</scope>
    <source>
        <strain evidence="2">KCTC 42182</strain>
    </source>
</reference>
<dbReference type="RefSeq" id="WP_379724549.1">
    <property type="nucleotide sequence ID" value="NZ_JBHRYJ010000001.1"/>
</dbReference>
<dbReference type="EMBL" id="JBHRYJ010000001">
    <property type="protein sequence ID" value="MFC3675627.1"/>
    <property type="molecule type" value="Genomic_DNA"/>
</dbReference>
<dbReference type="Pfam" id="PF07345">
    <property type="entry name" value="ATPaseInh_sub_z"/>
    <property type="match status" value="1"/>
</dbReference>
<dbReference type="Proteomes" id="UP001595711">
    <property type="component" value="Unassembled WGS sequence"/>
</dbReference>
<evidence type="ECO:0000313" key="1">
    <source>
        <dbReference type="EMBL" id="MFC3675627.1"/>
    </source>
</evidence>